<accession>A0A1X6PHY5</accession>
<evidence type="ECO:0000313" key="2">
    <source>
        <dbReference type="EMBL" id="OSX80489.1"/>
    </source>
</evidence>
<organism evidence="2 3">
    <name type="scientific">Porphyra umbilicalis</name>
    <name type="common">Purple laver</name>
    <name type="synonym">Red alga</name>
    <dbReference type="NCBI Taxonomy" id="2786"/>
    <lineage>
        <taxon>Eukaryota</taxon>
        <taxon>Rhodophyta</taxon>
        <taxon>Bangiophyceae</taxon>
        <taxon>Bangiales</taxon>
        <taxon>Bangiaceae</taxon>
        <taxon>Porphyra</taxon>
    </lineage>
</organism>
<proteinExistence type="predicted"/>
<dbReference type="EMBL" id="KV918774">
    <property type="protein sequence ID" value="OSX80489.1"/>
    <property type="molecule type" value="Genomic_DNA"/>
</dbReference>
<dbReference type="Proteomes" id="UP000218209">
    <property type="component" value="Unassembled WGS sequence"/>
</dbReference>
<evidence type="ECO:0000313" key="3">
    <source>
        <dbReference type="Proteomes" id="UP000218209"/>
    </source>
</evidence>
<protein>
    <submittedName>
        <fullName evidence="2">Uncharacterized protein</fullName>
    </submittedName>
</protein>
<evidence type="ECO:0000256" key="1">
    <source>
        <dbReference type="SAM" id="MobiDB-lite"/>
    </source>
</evidence>
<feature type="compositionally biased region" description="Pro residues" evidence="1">
    <location>
        <begin position="87"/>
        <end position="98"/>
    </location>
</feature>
<reference evidence="2 3" key="1">
    <citation type="submission" date="2017-03" db="EMBL/GenBank/DDBJ databases">
        <title>WGS assembly of Porphyra umbilicalis.</title>
        <authorList>
            <person name="Brawley S.H."/>
            <person name="Blouin N.A."/>
            <person name="Ficko-Blean E."/>
            <person name="Wheeler G.L."/>
            <person name="Lohr M."/>
            <person name="Goodson H.V."/>
            <person name="Jenkins J.W."/>
            <person name="Blaby-Haas C.E."/>
            <person name="Helliwell K.E."/>
            <person name="Chan C."/>
            <person name="Marriage T."/>
            <person name="Bhattacharya D."/>
            <person name="Klein A.S."/>
            <person name="Badis Y."/>
            <person name="Brodie J."/>
            <person name="Cao Y."/>
            <person name="Collen J."/>
            <person name="Dittami S.M."/>
            <person name="Gachon C.M."/>
            <person name="Green B.R."/>
            <person name="Karpowicz S."/>
            <person name="Kim J.W."/>
            <person name="Kudahl U."/>
            <person name="Lin S."/>
            <person name="Michel G."/>
            <person name="Mittag M."/>
            <person name="Olson B.J."/>
            <person name="Pangilinan J."/>
            <person name="Peng Y."/>
            <person name="Qiu H."/>
            <person name="Shu S."/>
            <person name="Singer J.T."/>
            <person name="Smith A.G."/>
            <person name="Sprecher B.N."/>
            <person name="Wagner V."/>
            <person name="Wang W."/>
            <person name="Wang Z.-Y."/>
            <person name="Yan J."/>
            <person name="Yarish C."/>
            <person name="Zoeuner-Riek S."/>
            <person name="Zhuang Y."/>
            <person name="Zou Y."/>
            <person name="Lindquist E.A."/>
            <person name="Grimwood J."/>
            <person name="Barry K."/>
            <person name="Rokhsar D.S."/>
            <person name="Schmutz J."/>
            <person name="Stiller J.W."/>
            <person name="Grossman A.R."/>
            <person name="Prochnik S.E."/>
        </authorList>
    </citation>
    <scope>NUCLEOTIDE SEQUENCE [LARGE SCALE GENOMIC DNA]</scope>
    <source>
        <strain evidence="2">4086291</strain>
    </source>
</reference>
<gene>
    <name evidence="2" type="ORF">BU14_0051s0009</name>
</gene>
<keyword evidence="3" id="KW-1185">Reference proteome</keyword>
<name>A0A1X6PHY5_PORUM</name>
<dbReference type="AlphaFoldDB" id="A0A1X6PHY5"/>
<sequence>MSLKFSTRGIAGAGAAATAAAAVADSQRLRSDTPCPPVSVLRGRRARVAVLLHAQRRCERRWRRRRHPRGATVPIRLPGGAAIGGRPSPPAATSPAGPPILACRPPAARVRAPLTRRSVEEAIT</sequence>
<feature type="region of interest" description="Disordered" evidence="1">
    <location>
        <begin position="63"/>
        <end position="103"/>
    </location>
</feature>